<evidence type="ECO:0000256" key="1">
    <source>
        <dbReference type="SAM" id="SignalP"/>
    </source>
</evidence>
<evidence type="ECO:0000313" key="2">
    <source>
        <dbReference type="EMBL" id="TGU71050.1"/>
    </source>
</evidence>
<dbReference type="AlphaFoldDB" id="A0A4S1CDE4"/>
<keyword evidence="1" id="KW-0732">Signal</keyword>
<dbReference type="EMBL" id="SRSC01000003">
    <property type="protein sequence ID" value="TGU71050.1"/>
    <property type="molecule type" value="Genomic_DNA"/>
</dbReference>
<sequence>MPQVTRPARATVMLWCLLLLSLAGCGDTNNHASYDPDKEEHPDDWLPARHAVAAIGRLQDCTPCHGTDLKGGISKVACTSCHMGNETDVHPLEWGGYDYARHGAWIRDRVVAMGVPAADLTPGALGTTFTSQAKTATARCANVFCHGADYRGAPGSGPSCFDDRPGVVDSSCHAGNAFSYHPLDWFPARLTTSPGIAPTILPAHGAYVQTYGAAECSIPVCHGTGTPPTISVGIGSTRITGTTPTTPNYQSYGPTFTGFTTARTQVVVTNTGRLCAACHF</sequence>
<dbReference type="PROSITE" id="PS51257">
    <property type="entry name" value="PROKAR_LIPOPROTEIN"/>
    <property type="match status" value="1"/>
</dbReference>
<protein>
    <submittedName>
        <fullName evidence="2">Cytochrome C</fullName>
    </submittedName>
</protein>
<feature type="chain" id="PRO_5020484428" evidence="1">
    <location>
        <begin position="33"/>
        <end position="280"/>
    </location>
</feature>
<accession>A0A4S1CDE4</accession>
<feature type="signal peptide" evidence="1">
    <location>
        <begin position="1"/>
        <end position="32"/>
    </location>
</feature>
<dbReference type="Proteomes" id="UP000306416">
    <property type="component" value="Unassembled WGS sequence"/>
</dbReference>
<dbReference type="SUPFAM" id="SSF48695">
    <property type="entry name" value="Multiheme cytochromes"/>
    <property type="match status" value="1"/>
</dbReference>
<name>A0A4S1CDE4_9BACT</name>
<dbReference type="InterPro" id="IPR036280">
    <property type="entry name" value="Multihaem_cyt_sf"/>
</dbReference>
<keyword evidence="3" id="KW-1185">Reference proteome</keyword>
<proteinExistence type="predicted"/>
<dbReference type="RefSeq" id="WP_135870489.1">
    <property type="nucleotide sequence ID" value="NZ_SRSC01000003.1"/>
</dbReference>
<gene>
    <name evidence="2" type="ORF">E4633_11920</name>
</gene>
<reference evidence="2 3" key="1">
    <citation type="submission" date="2019-04" db="EMBL/GenBank/DDBJ databases">
        <title>Geobacter oryzae sp. nov., ferric-reducing bacteria isolated from paddy soil.</title>
        <authorList>
            <person name="Xu Z."/>
            <person name="Masuda Y."/>
            <person name="Itoh H."/>
            <person name="Senoo K."/>
        </authorList>
    </citation>
    <scope>NUCLEOTIDE SEQUENCE [LARGE SCALE GENOMIC DNA]</scope>
    <source>
        <strain evidence="2 3">Red111</strain>
    </source>
</reference>
<organism evidence="2 3">
    <name type="scientific">Geomonas terrae</name>
    <dbReference type="NCBI Taxonomy" id="2562681"/>
    <lineage>
        <taxon>Bacteria</taxon>
        <taxon>Pseudomonadati</taxon>
        <taxon>Thermodesulfobacteriota</taxon>
        <taxon>Desulfuromonadia</taxon>
        <taxon>Geobacterales</taxon>
        <taxon>Geobacteraceae</taxon>
        <taxon>Geomonas</taxon>
    </lineage>
</organism>
<comment type="caution">
    <text evidence="2">The sequence shown here is derived from an EMBL/GenBank/DDBJ whole genome shotgun (WGS) entry which is preliminary data.</text>
</comment>
<evidence type="ECO:0000313" key="3">
    <source>
        <dbReference type="Proteomes" id="UP000306416"/>
    </source>
</evidence>